<comment type="caution">
    <text evidence="3">The sequence shown here is derived from an EMBL/GenBank/DDBJ whole genome shotgun (WGS) entry which is preliminary data.</text>
</comment>
<feature type="signal peptide" evidence="2">
    <location>
        <begin position="1"/>
        <end position="27"/>
    </location>
</feature>
<reference evidence="3 4" key="1">
    <citation type="submission" date="2018-08" db="EMBL/GenBank/DDBJ databases">
        <title>Erythrobacter zhengii sp.nov., a bacterium isolated from deep-sea sediment.</title>
        <authorList>
            <person name="Fang C."/>
            <person name="Wu Y.-H."/>
            <person name="Sun C."/>
            <person name="Wang H."/>
            <person name="Cheng H."/>
            <person name="Meng F.-X."/>
            <person name="Wang C.-S."/>
            <person name="Xu X.-W."/>
        </authorList>
    </citation>
    <scope>NUCLEOTIDE SEQUENCE [LARGE SCALE GENOMIC DNA]</scope>
    <source>
        <strain evidence="3 4">V18</strain>
    </source>
</reference>
<keyword evidence="4" id="KW-1185">Reference proteome</keyword>
<sequence length="290" mass="31318">MTFRPSRFAGATALAAALSMAATPAAAAELPVATASVTNTVKAGVLPVGAEDATQWRRYRPYRHRHRDRGVDAGDVIAGVAVVGVLAAILSSSNRNRDRDRYEERRQRVRYDDRRDRQYDSRGIESAVDMCVEQVEYRDNRVENVDRADRNAAGWTVSGSLDDGQRWTCLIDNSGDVRSIDYGGGVAYSAQSSASSVTGSASGQLSDAAYSRARATTRTAADEAYSYDEAPMVTVPGADDPRPAYPGGPLPGEEGYDADWQDDDADEAGEWEGDGRYTTAQAPDFEQGAR</sequence>
<proteinExistence type="predicted"/>
<name>A0A418NX16_9SPHN</name>
<feature type="compositionally biased region" description="Acidic residues" evidence="1">
    <location>
        <begin position="254"/>
        <end position="272"/>
    </location>
</feature>
<dbReference type="Proteomes" id="UP000286576">
    <property type="component" value="Unassembled WGS sequence"/>
</dbReference>
<dbReference type="EMBL" id="QXFL01000001">
    <property type="protein sequence ID" value="RIV89181.1"/>
    <property type="molecule type" value="Genomic_DNA"/>
</dbReference>
<evidence type="ECO:0000256" key="1">
    <source>
        <dbReference type="SAM" id="MobiDB-lite"/>
    </source>
</evidence>
<evidence type="ECO:0000256" key="2">
    <source>
        <dbReference type="SAM" id="SignalP"/>
    </source>
</evidence>
<dbReference type="RefSeq" id="WP_119584461.1">
    <property type="nucleotide sequence ID" value="NZ_CAWODQ010000001.1"/>
</dbReference>
<evidence type="ECO:0000313" key="4">
    <source>
        <dbReference type="Proteomes" id="UP000286576"/>
    </source>
</evidence>
<feature type="region of interest" description="Disordered" evidence="1">
    <location>
        <begin position="230"/>
        <end position="290"/>
    </location>
</feature>
<keyword evidence="2" id="KW-0732">Signal</keyword>
<gene>
    <name evidence="3" type="ORF">D2V07_02800</name>
</gene>
<protein>
    <submittedName>
        <fullName evidence="3">Uncharacterized protein</fullName>
    </submittedName>
</protein>
<dbReference type="AlphaFoldDB" id="A0A418NX16"/>
<evidence type="ECO:0000313" key="3">
    <source>
        <dbReference type="EMBL" id="RIV89181.1"/>
    </source>
</evidence>
<accession>A0A418NX16</accession>
<organism evidence="3 4">
    <name type="scientific">Aurantiacibacter zhengii</name>
    <dbReference type="NCBI Taxonomy" id="2307003"/>
    <lineage>
        <taxon>Bacteria</taxon>
        <taxon>Pseudomonadati</taxon>
        <taxon>Pseudomonadota</taxon>
        <taxon>Alphaproteobacteria</taxon>
        <taxon>Sphingomonadales</taxon>
        <taxon>Erythrobacteraceae</taxon>
        <taxon>Aurantiacibacter</taxon>
    </lineage>
</organism>
<feature type="chain" id="PRO_5019055661" evidence="2">
    <location>
        <begin position="28"/>
        <end position="290"/>
    </location>
</feature>